<dbReference type="GO" id="GO:0016192">
    <property type="term" value="P:vesicle-mediated transport"/>
    <property type="evidence" value="ECO:0007669"/>
    <property type="project" value="UniProtKB-KW"/>
</dbReference>
<dbReference type="FunFam" id="3.40.50.300:FF:000161">
    <property type="entry name" value="Small COPII coat GTPase"/>
    <property type="match status" value="1"/>
</dbReference>
<dbReference type="GO" id="GO:0005525">
    <property type="term" value="F:GTP binding"/>
    <property type="evidence" value="ECO:0007669"/>
    <property type="project" value="UniProtKB-KW"/>
</dbReference>
<feature type="binding site" evidence="17">
    <location>
        <position position="80"/>
    </location>
    <ligand>
        <name>GTP</name>
        <dbReference type="ChEBI" id="CHEBI:37565"/>
    </ligand>
</feature>
<evidence type="ECO:0000256" key="4">
    <source>
        <dbReference type="ARBA" id="ARBA00022448"/>
    </source>
</evidence>
<feature type="binding site" evidence="16">
    <location>
        <position position="39"/>
    </location>
    <ligand>
        <name>GTP</name>
        <dbReference type="ChEBI" id="CHEBI:37565"/>
    </ligand>
</feature>
<feature type="binding site" evidence="17">
    <location>
        <begin position="134"/>
        <end position="137"/>
    </location>
    <ligand>
        <name>GTP</name>
        <dbReference type="ChEBI" id="CHEBI:37565"/>
    </ligand>
</feature>
<keyword evidence="20" id="KW-1185">Reference proteome</keyword>
<evidence type="ECO:0000313" key="20">
    <source>
        <dbReference type="Proteomes" id="UP001328107"/>
    </source>
</evidence>
<reference evidence="20" key="1">
    <citation type="submission" date="2022-10" db="EMBL/GenBank/DDBJ databases">
        <title>Genome assembly of Pristionchus species.</title>
        <authorList>
            <person name="Yoshida K."/>
            <person name="Sommer R.J."/>
        </authorList>
    </citation>
    <scope>NUCLEOTIDE SEQUENCE [LARGE SCALE GENOMIC DNA]</scope>
    <source>
        <strain evidence="20">RS5460</strain>
    </source>
</reference>
<feature type="binding site" evidence="18">
    <location>
        <position position="40"/>
    </location>
    <ligand>
        <name>Mg(2+)</name>
        <dbReference type="ChEBI" id="CHEBI:18420"/>
    </ligand>
</feature>
<dbReference type="GO" id="GO:0032580">
    <property type="term" value="C:Golgi cisterna membrane"/>
    <property type="evidence" value="ECO:0007669"/>
    <property type="project" value="UniProtKB-SubCell"/>
</dbReference>
<evidence type="ECO:0000256" key="3">
    <source>
        <dbReference type="ARBA" id="ARBA00011984"/>
    </source>
</evidence>
<comment type="catalytic activity">
    <reaction evidence="14">
        <text>GTP + H2O = GDP + phosphate + H(+)</text>
        <dbReference type="Rhea" id="RHEA:19669"/>
        <dbReference type="ChEBI" id="CHEBI:15377"/>
        <dbReference type="ChEBI" id="CHEBI:15378"/>
        <dbReference type="ChEBI" id="CHEBI:37565"/>
        <dbReference type="ChEBI" id="CHEBI:43474"/>
        <dbReference type="ChEBI" id="CHEBI:58189"/>
        <dbReference type="EC" id="3.6.5.2"/>
    </reaction>
    <physiologicalReaction direction="left-to-right" evidence="14">
        <dbReference type="Rhea" id="RHEA:19670"/>
    </physiologicalReaction>
</comment>
<keyword evidence="6" id="KW-0378">Hydrolase</keyword>
<dbReference type="AlphaFoldDB" id="A0AAN5DFH2"/>
<evidence type="ECO:0000256" key="7">
    <source>
        <dbReference type="ARBA" id="ARBA00022824"/>
    </source>
</evidence>
<keyword evidence="8" id="KW-0931">ER-Golgi transport</keyword>
<protein>
    <recommendedName>
        <fullName evidence="3">small monomeric GTPase</fullName>
        <ecNumber evidence="3">3.6.5.2</ecNumber>
    </recommendedName>
</protein>
<evidence type="ECO:0000256" key="10">
    <source>
        <dbReference type="ARBA" id="ARBA00023034"/>
    </source>
</evidence>
<proteinExistence type="inferred from homology"/>
<evidence type="ECO:0000256" key="9">
    <source>
        <dbReference type="ARBA" id="ARBA00022927"/>
    </source>
</evidence>
<sequence>PFRNQMSWLYSWFTDLLTYLGLSQKSGKLVFLGLDDSGKTTLLHLLKDDRIGEYAPTLVPTAYELRLDGVRFLTYDLVGGYRQARRWWLEFAPDGIVFVVDVANHERIAEAAKEFERLMTDETVAAVPILVLGNKADKAGALSEEQLKCALGLQDGCTGKGATFAKDDCANRPIAVFMCSAFMRQGYGEAVRWLAKNLD</sequence>
<feature type="binding site" evidence="16">
    <location>
        <position position="38"/>
    </location>
    <ligand>
        <name>GTP</name>
        <dbReference type="ChEBI" id="CHEBI:37565"/>
    </ligand>
</feature>
<comment type="similarity">
    <text evidence="2">Belongs to the small GTPase superfamily. SAR1 family.</text>
</comment>
<feature type="binding site" evidence="18">
    <location>
        <position position="57"/>
    </location>
    <ligand>
        <name>Mg(2+)</name>
        <dbReference type="ChEBI" id="CHEBI:18420"/>
    </ligand>
</feature>
<keyword evidence="9" id="KW-0653">Protein transport</keyword>
<dbReference type="InterPro" id="IPR006689">
    <property type="entry name" value="Small_GTPase_ARF/SAR"/>
</dbReference>
<dbReference type="PROSITE" id="PS51417">
    <property type="entry name" value="ARF"/>
    <property type="match status" value="1"/>
</dbReference>
<feature type="binding site" evidence="16">
    <location>
        <position position="137"/>
    </location>
    <ligand>
        <name>GTP</name>
        <dbReference type="ChEBI" id="CHEBI:37565"/>
    </ligand>
</feature>
<evidence type="ECO:0000256" key="1">
    <source>
        <dbReference type="ARBA" id="ARBA00004406"/>
    </source>
</evidence>
<evidence type="ECO:0000256" key="16">
    <source>
        <dbReference type="PIRSR" id="PIRSR606687-2"/>
    </source>
</evidence>
<evidence type="ECO:0000256" key="5">
    <source>
        <dbReference type="ARBA" id="ARBA00022741"/>
    </source>
</evidence>
<dbReference type="PRINTS" id="PR00328">
    <property type="entry name" value="SAR1GTPBP"/>
</dbReference>
<evidence type="ECO:0000256" key="18">
    <source>
        <dbReference type="PIRSR" id="PIRSR606689-2"/>
    </source>
</evidence>
<feature type="binding site" evidence="16">
    <location>
        <position position="41"/>
    </location>
    <ligand>
        <name>GTP</name>
        <dbReference type="ChEBI" id="CHEBI:37565"/>
    </ligand>
</feature>
<evidence type="ECO:0000256" key="8">
    <source>
        <dbReference type="ARBA" id="ARBA00022892"/>
    </source>
</evidence>
<feature type="binding site" evidence="16">
    <location>
        <position position="40"/>
    </location>
    <ligand>
        <name>GTP</name>
        <dbReference type="ChEBI" id="CHEBI:37565"/>
    </ligand>
</feature>
<comment type="subcellular location">
    <subcellularLocation>
        <location evidence="1">Endoplasmic reticulum membrane</location>
        <topology evidence="1">Peripheral membrane protein</topology>
    </subcellularLocation>
    <subcellularLocation>
        <location evidence="13">Golgi apparatus</location>
        <location evidence="13">Golgi stack membrane</location>
        <topology evidence="13">Peripheral membrane protein</topology>
    </subcellularLocation>
</comment>
<dbReference type="Proteomes" id="UP001328107">
    <property type="component" value="Unassembled WGS sequence"/>
</dbReference>
<evidence type="ECO:0000256" key="13">
    <source>
        <dbReference type="ARBA" id="ARBA00037843"/>
    </source>
</evidence>
<evidence type="ECO:0000256" key="2">
    <source>
        <dbReference type="ARBA" id="ARBA00007507"/>
    </source>
</evidence>
<keyword evidence="4" id="KW-0813">Transport</keyword>
<keyword evidence="10" id="KW-0333">Golgi apparatus</keyword>
<keyword evidence="11 17" id="KW-0342">GTP-binding</keyword>
<dbReference type="GO" id="GO:0005789">
    <property type="term" value="C:endoplasmic reticulum membrane"/>
    <property type="evidence" value="ECO:0007669"/>
    <property type="project" value="UniProtKB-SubCell"/>
</dbReference>
<keyword evidence="5 16" id="KW-0547">Nucleotide-binding</keyword>
<dbReference type="PROSITE" id="PS51422">
    <property type="entry name" value="SAR1"/>
    <property type="match status" value="1"/>
</dbReference>
<dbReference type="GO" id="GO:0006886">
    <property type="term" value="P:intracellular protein transport"/>
    <property type="evidence" value="ECO:0007669"/>
    <property type="project" value="InterPro"/>
</dbReference>
<keyword evidence="7" id="KW-0256">Endoplasmic reticulum</keyword>
<dbReference type="Pfam" id="PF00025">
    <property type="entry name" value="Arf"/>
    <property type="match status" value="1"/>
</dbReference>
<accession>A0AAN5DFH2</accession>
<dbReference type="EMBL" id="BTRK01000006">
    <property type="protein sequence ID" value="GMR62643.1"/>
    <property type="molecule type" value="Genomic_DNA"/>
</dbReference>
<evidence type="ECO:0000256" key="6">
    <source>
        <dbReference type="ARBA" id="ARBA00022801"/>
    </source>
</evidence>
<feature type="binding site" evidence="17">
    <location>
        <begin position="33"/>
        <end position="40"/>
    </location>
    <ligand>
        <name>GTP</name>
        <dbReference type="ChEBI" id="CHEBI:37565"/>
    </ligand>
</feature>
<evidence type="ECO:0000256" key="17">
    <source>
        <dbReference type="PIRSR" id="PIRSR606689-1"/>
    </source>
</evidence>
<feature type="non-terminal residue" evidence="19">
    <location>
        <position position="1"/>
    </location>
</feature>
<keyword evidence="15" id="KW-0460">Magnesium</keyword>
<evidence type="ECO:0000256" key="11">
    <source>
        <dbReference type="ARBA" id="ARBA00023134"/>
    </source>
</evidence>
<feature type="binding site" evidence="15">
    <location>
        <position position="35"/>
    </location>
    <ligand>
        <name>Mg(2+)</name>
        <dbReference type="ChEBI" id="CHEBI:18420"/>
    </ligand>
</feature>
<keyword evidence="15" id="KW-0479">Metal-binding</keyword>
<dbReference type="InterPro" id="IPR006687">
    <property type="entry name" value="Small_GTPase_SAR1"/>
</dbReference>
<dbReference type="Gene3D" id="3.40.50.300">
    <property type="entry name" value="P-loop containing nucleotide triphosphate hydrolases"/>
    <property type="match status" value="1"/>
</dbReference>
<dbReference type="SUPFAM" id="SSF52540">
    <property type="entry name" value="P-loop containing nucleoside triphosphate hydrolases"/>
    <property type="match status" value="1"/>
</dbReference>
<name>A0AAN5DFH2_9BILA</name>
<dbReference type="GO" id="GO:0003925">
    <property type="term" value="F:G protein activity"/>
    <property type="evidence" value="ECO:0007669"/>
    <property type="project" value="UniProtKB-EC"/>
</dbReference>
<feature type="binding site" evidence="16">
    <location>
        <position position="134"/>
    </location>
    <ligand>
        <name>GTP</name>
        <dbReference type="ChEBI" id="CHEBI:37565"/>
    </ligand>
</feature>
<dbReference type="EC" id="3.6.5.2" evidence="3"/>
<evidence type="ECO:0000256" key="12">
    <source>
        <dbReference type="ARBA" id="ARBA00023136"/>
    </source>
</evidence>
<dbReference type="SMART" id="SM00177">
    <property type="entry name" value="ARF"/>
    <property type="match status" value="1"/>
</dbReference>
<keyword evidence="12" id="KW-0472">Membrane</keyword>
<organism evidence="19 20">
    <name type="scientific">Pristionchus mayeri</name>
    <dbReference type="NCBI Taxonomy" id="1317129"/>
    <lineage>
        <taxon>Eukaryota</taxon>
        <taxon>Metazoa</taxon>
        <taxon>Ecdysozoa</taxon>
        <taxon>Nematoda</taxon>
        <taxon>Chromadorea</taxon>
        <taxon>Rhabditida</taxon>
        <taxon>Rhabditina</taxon>
        <taxon>Diplogasteromorpha</taxon>
        <taxon>Diplogasteroidea</taxon>
        <taxon>Neodiplogasteridae</taxon>
        <taxon>Pristionchus</taxon>
    </lineage>
</organism>
<evidence type="ECO:0000313" key="19">
    <source>
        <dbReference type="EMBL" id="GMR62643.1"/>
    </source>
</evidence>
<comment type="caution">
    <text evidence="19">The sequence shown here is derived from an EMBL/GenBank/DDBJ whole genome shotgun (WGS) entry which is preliminary data.</text>
</comment>
<dbReference type="InterPro" id="IPR027417">
    <property type="entry name" value="P-loop_NTPase"/>
</dbReference>
<feature type="binding site" evidence="16">
    <location>
        <position position="135"/>
    </location>
    <ligand>
        <name>GTP</name>
        <dbReference type="ChEBI" id="CHEBI:37565"/>
    </ligand>
</feature>
<dbReference type="PANTHER" id="PTHR45684">
    <property type="entry name" value="RE74312P"/>
    <property type="match status" value="1"/>
</dbReference>
<evidence type="ECO:0000256" key="14">
    <source>
        <dbReference type="ARBA" id="ARBA00047660"/>
    </source>
</evidence>
<dbReference type="GO" id="GO:0046872">
    <property type="term" value="F:metal ion binding"/>
    <property type="evidence" value="ECO:0007669"/>
    <property type="project" value="UniProtKB-KW"/>
</dbReference>
<dbReference type="SMART" id="SM00178">
    <property type="entry name" value="SAR"/>
    <property type="match status" value="1"/>
</dbReference>
<gene>
    <name evidence="19" type="ORF">PMAYCL1PPCAC_32838</name>
</gene>
<evidence type="ECO:0000256" key="15">
    <source>
        <dbReference type="PIRSR" id="PIRSR606687-1"/>
    </source>
</evidence>